<dbReference type="AlphaFoldDB" id="A0ABD3G804"/>
<gene>
    <name evidence="1" type="ORF">V7S43_000102</name>
</gene>
<dbReference type="EMBL" id="JBIMZQ010000001">
    <property type="protein sequence ID" value="KAL3674140.1"/>
    <property type="molecule type" value="Genomic_DNA"/>
</dbReference>
<name>A0ABD3G804_9STRA</name>
<keyword evidence="2" id="KW-1185">Reference proteome</keyword>
<protein>
    <submittedName>
        <fullName evidence="1">Uncharacterized protein</fullName>
    </submittedName>
</protein>
<accession>A0ABD3G804</accession>
<reference evidence="1 2" key="1">
    <citation type="submission" date="2024-09" db="EMBL/GenBank/DDBJ databases">
        <title>Genome sequencing and assembly of Phytophthora oleae, isolate VK10A, causative agent of rot of olive drupes.</title>
        <authorList>
            <person name="Conti Taguali S."/>
            <person name="Riolo M."/>
            <person name="La Spada F."/>
            <person name="Cacciola S.O."/>
            <person name="Dionisio G."/>
        </authorList>
    </citation>
    <scope>NUCLEOTIDE SEQUENCE [LARGE SCALE GENOMIC DNA]</scope>
    <source>
        <strain evidence="1 2">VK10A</strain>
    </source>
</reference>
<organism evidence="1 2">
    <name type="scientific">Phytophthora oleae</name>
    <dbReference type="NCBI Taxonomy" id="2107226"/>
    <lineage>
        <taxon>Eukaryota</taxon>
        <taxon>Sar</taxon>
        <taxon>Stramenopiles</taxon>
        <taxon>Oomycota</taxon>
        <taxon>Peronosporomycetes</taxon>
        <taxon>Peronosporales</taxon>
        <taxon>Peronosporaceae</taxon>
        <taxon>Phytophthora</taxon>
    </lineage>
</organism>
<sequence length="203" mass="22536">MTPSEVFEEEEYTVFINGAVETSMCPVTGADKCILPAMAVQQVRGTGRTLETKKLEQAVPVIGVGGKVTLSHETAQIDLQIRTSTGPVNKLDCLIVERENQFLLSKSVMMRLGIDIKRAFEQLANTIIDLNNDNIPEDPDVGDVVQEEIDRETKRMCNEVKKVLSDEQYVDFRADVIKLSKTFTHCTGLGLARALQLASSFWS</sequence>
<dbReference type="Proteomes" id="UP001632037">
    <property type="component" value="Unassembled WGS sequence"/>
</dbReference>
<comment type="caution">
    <text evidence="1">The sequence shown here is derived from an EMBL/GenBank/DDBJ whole genome shotgun (WGS) entry which is preliminary data.</text>
</comment>
<proteinExistence type="predicted"/>
<evidence type="ECO:0000313" key="1">
    <source>
        <dbReference type="EMBL" id="KAL3674140.1"/>
    </source>
</evidence>
<evidence type="ECO:0000313" key="2">
    <source>
        <dbReference type="Proteomes" id="UP001632037"/>
    </source>
</evidence>